<name>A0A4R8ZHK4_9MICO</name>
<dbReference type="SUPFAM" id="SSF52743">
    <property type="entry name" value="Subtilisin-like"/>
    <property type="match status" value="1"/>
</dbReference>
<dbReference type="InterPro" id="IPR050131">
    <property type="entry name" value="Peptidase_S8_subtilisin-like"/>
</dbReference>
<dbReference type="InterPro" id="IPR022398">
    <property type="entry name" value="Peptidase_S8_His-AS"/>
</dbReference>
<feature type="active site" description="Charge relay system" evidence="5">
    <location>
        <position position="295"/>
    </location>
</feature>
<keyword evidence="7" id="KW-1133">Transmembrane helix</keyword>
<feature type="active site" description="Charge relay system" evidence="5">
    <location>
        <position position="132"/>
    </location>
</feature>
<feature type="transmembrane region" description="Helical" evidence="7">
    <location>
        <begin position="419"/>
        <end position="441"/>
    </location>
</feature>
<dbReference type="GO" id="GO:0006508">
    <property type="term" value="P:proteolysis"/>
    <property type="evidence" value="ECO:0007669"/>
    <property type="project" value="UniProtKB-KW"/>
</dbReference>
<dbReference type="GO" id="GO:0004252">
    <property type="term" value="F:serine-type endopeptidase activity"/>
    <property type="evidence" value="ECO:0007669"/>
    <property type="project" value="UniProtKB-UniRule"/>
</dbReference>
<dbReference type="PROSITE" id="PS00138">
    <property type="entry name" value="SUBTILASE_SER"/>
    <property type="match status" value="1"/>
</dbReference>
<dbReference type="PANTHER" id="PTHR43806:SF11">
    <property type="entry name" value="CEREVISIN-RELATED"/>
    <property type="match status" value="1"/>
</dbReference>
<evidence type="ECO:0000256" key="2">
    <source>
        <dbReference type="ARBA" id="ARBA00022670"/>
    </source>
</evidence>
<gene>
    <name evidence="9" type="ORF">E3T27_03770</name>
</gene>
<evidence type="ECO:0000256" key="7">
    <source>
        <dbReference type="SAM" id="Phobius"/>
    </source>
</evidence>
<dbReference type="InterPro" id="IPR036852">
    <property type="entry name" value="Peptidase_S8/S53_dom_sf"/>
</dbReference>
<protein>
    <submittedName>
        <fullName evidence="9">Peptidase S8</fullName>
    </submittedName>
</protein>
<evidence type="ECO:0000313" key="9">
    <source>
        <dbReference type="EMBL" id="TFD28153.1"/>
    </source>
</evidence>
<evidence type="ECO:0000256" key="6">
    <source>
        <dbReference type="SAM" id="MobiDB-lite"/>
    </source>
</evidence>
<dbReference type="Pfam" id="PF00082">
    <property type="entry name" value="Peptidase_S8"/>
    <property type="match status" value="1"/>
</dbReference>
<proteinExistence type="inferred from homology"/>
<dbReference type="PANTHER" id="PTHR43806">
    <property type="entry name" value="PEPTIDASE S8"/>
    <property type="match status" value="1"/>
</dbReference>
<dbReference type="InterPro" id="IPR023828">
    <property type="entry name" value="Peptidase_S8_Ser-AS"/>
</dbReference>
<evidence type="ECO:0000259" key="8">
    <source>
        <dbReference type="Pfam" id="PF00082"/>
    </source>
</evidence>
<dbReference type="PRINTS" id="PR00723">
    <property type="entry name" value="SUBTILISIN"/>
</dbReference>
<dbReference type="AlphaFoldDB" id="A0A4R8ZHK4"/>
<feature type="active site" description="Charge relay system" evidence="5">
    <location>
        <position position="91"/>
    </location>
</feature>
<comment type="caution">
    <text evidence="9">The sequence shown here is derived from an EMBL/GenBank/DDBJ whole genome shotgun (WGS) entry which is preliminary data.</text>
</comment>
<comment type="similarity">
    <text evidence="1 5">Belongs to the peptidase S8 family.</text>
</comment>
<dbReference type="InterPro" id="IPR000209">
    <property type="entry name" value="Peptidase_S8/S53_dom"/>
</dbReference>
<reference evidence="9 10" key="1">
    <citation type="submission" date="2019-03" db="EMBL/GenBank/DDBJ databases">
        <title>Genomics of glacier-inhabiting Cryobacterium strains.</title>
        <authorList>
            <person name="Liu Q."/>
            <person name="Xin Y.-H."/>
        </authorList>
    </citation>
    <scope>NUCLEOTIDE SEQUENCE [LARGE SCALE GENOMIC DNA]</scope>
    <source>
        <strain evidence="9 10">TMT1-1</strain>
    </source>
</reference>
<keyword evidence="4 5" id="KW-0720">Serine protease</keyword>
<keyword evidence="2 5" id="KW-0645">Protease</keyword>
<evidence type="ECO:0000256" key="3">
    <source>
        <dbReference type="ARBA" id="ARBA00022801"/>
    </source>
</evidence>
<keyword evidence="7" id="KW-0472">Membrane</keyword>
<dbReference type="EMBL" id="SOGT01000004">
    <property type="protein sequence ID" value="TFD28153.1"/>
    <property type="molecule type" value="Genomic_DNA"/>
</dbReference>
<evidence type="ECO:0000256" key="1">
    <source>
        <dbReference type="ARBA" id="ARBA00011073"/>
    </source>
</evidence>
<dbReference type="PROSITE" id="PS00137">
    <property type="entry name" value="SUBTILASE_HIS"/>
    <property type="match status" value="1"/>
</dbReference>
<keyword evidence="3 5" id="KW-0378">Hydrolase</keyword>
<evidence type="ECO:0000313" key="10">
    <source>
        <dbReference type="Proteomes" id="UP000298424"/>
    </source>
</evidence>
<dbReference type="RefSeq" id="WP_134571633.1">
    <property type="nucleotide sequence ID" value="NZ_SOGT01000004.1"/>
</dbReference>
<dbReference type="OrthoDB" id="9798386at2"/>
<dbReference type="InterPro" id="IPR015500">
    <property type="entry name" value="Peptidase_S8_subtilisin-rel"/>
</dbReference>
<accession>A0A4R8ZHK4</accession>
<dbReference type="Proteomes" id="UP000298424">
    <property type="component" value="Unassembled WGS sequence"/>
</dbReference>
<feature type="region of interest" description="Disordered" evidence="6">
    <location>
        <begin position="1"/>
        <end position="24"/>
    </location>
</feature>
<keyword evidence="10" id="KW-1185">Reference proteome</keyword>
<organism evidence="9 10">
    <name type="scientific">Cryobacterium lyxosi</name>
    <dbReference type="NCBI Taxonomy" id="1259228"/>
    <lineage>
        <taxon>Bacteria</taxon>
        <taxon>Bacillati</taxon>
        <taxon>Actinomycetota</taxon>
        <taxon>Actinomycetes</taxon>
        <taxon>Micrococcales</taxon>
        <taxon>Microbacteriaceae</taxon>
        <taxon>Cryobacterium</taxon>
    </lineage>
</organism>
<dbReference type="Gene3D" id="3.40.50.200">
    <property type="entry name" value="Peptidase S8/S53 domain"/>
    <property type="match status" value="1"/>
</dbReference>
<keyword evidence="7" id="KW-0812">Transmembrane</keyword>
<sequence length="457" mass="46792">MTPTAQRVSGRRDGGRRASGQRASGRRVRAGVAVALTAALFGGTVAGSVVLDAPAAHADQIRDLQYWLNDYGFTEAWNTTRGAGVTVAVIDSGVNGSVPELNGVVTGGTDVSGLGSANGQTPVAGDDDDGEHGTLVASLLAGRGTGDGTGLIGVAPEASILAVSVGFGSTRSAVSNDDQIAQGIRWAVDNGADVINMSLTRNTLYWPESWDEAFLYAFENDVVVVAAAGNRGSGTTEVGAPATIPGVLTVAGVDRNKTASFDASSQGITIAIAAPSEKLVGVMPDSSYVQWDGTSAAAPIVSGLVALVRAAYPNLDAAGVMNRVIATANANGQSVPSPIYGNGLIDAAAAVTRYVAPATGATPSALLTEWITLHRRAEIEVVPTEVPVAEAPAAADEDPPLPVQNVLTAWLPTQLTLTYISLPLAVLVVFGILVTLLGIGATRHIKRIRRNPKDFAQ</sequence>
<dbReference type="PROSITE" id="PS51892">
    <property type="entry name" value="SUBTILASE"/>
    <property type="match status" value="1"/>
</dbReference>
<evidence type="ECO:0000256" key="4">
    <source>
        <dbReference type="ARBA" id="ARBA00022825"/>
    </source>
</evidence>
<feature type="domain" description="Peptidase S8/S53" evidence="8">
    <location>
        <begin position="82"/>
        <end position="343"/>
    </location>
</feature>
<evidence type="ECO:0000256" key="5">
    <source>
        <dbReference type="PROSITE-ProRule" id="PRU01240"/>
    </source>
</evidence>